<evidence type="ECO:0000313" key="2">
    <source>
        <dbReference type="Proteomes" id="UP000466442"/>
    </source>
</evidence>
<dbReference type="SMART" id="SM00696">
    <property type="entry name" value="DM9"/>
    <property type="match status" value="1"/>
</dbReference>
<evidence type="ECO:0000313" key="1">
    <source>
        <dbReference type="EMBL" id="KAF6207235.1"/>
    </source>
</evidence>
<dbReference type="Pfam" id="PF11901">
    <property type="entry name" value="DM9"/>
    <property type="match status" value="1"/>
</dbReference>
<proteinExistence type="predicted"/>
<organism evidence="1 2">
    <name type="scientific">Apolygus lucorum</name>
    <name type="common">Small green plant bug</name>
    <name type="synonym">Lygocoris lucorum</name>
    <dbReference type="NCBI Taxonomy" id="248454"/>
    <lineage>
        <taxon>Eukaryota</taxon>
        <taxon>Metazoa</taxon>
        <taxon>Ecdysozoa</taxon>
        <taxon>Arthropoda</taxon>
        <taxon>Hexapoda</taxon>
        <taxon>Insecta</taxon>
        <taxon>Pterygota</taxon>
        <taxon>Neoptera</taxon>
        <taxon>Paraneoptera</taxon>
        <taxon>Hemiptera</taxon>
        <taxon>Heteroptera</taxon>
        <taxon>Panheteroptera</taxon>
        <taxon>Cimicomorpha</taxon>
        <taxon>Miridae</taxon>
        <taxon>Mirini</taxon>
        <taxon>Apolygus</taxon>
    </lineage>
</organism>
<keyword evidence="2" id="KW-1185">Reference proteome</keyword>
<protein>
    <recommendedName>
        <fullName evidence="3">DUF3421 domain-containing protein</fullName>
    </recommendedName>
</protein>
<dbReference type="InterPro" id="IPR006616">
    <property type="entry name" value="DM9_repeat"/>
</dbReference>
<accession>A0A8S9XI23</accession>
<gene>
    <name evidence="1" type="ORF">GE061_018476</name>
</gene>
<comment type="caution">
    <text evidence="1">The sequence shown here is derived from an EMBL/GenBank/DDBJ whole genome shotgun (WGS) entry which is preliminary data.</text>
</comment>
<evidence type="ECO:0008006" key="3">
    <source>
        <dbReference type="Google" id="ProtNLM"/>
    </source>
</evidence>
<dbReference type="PANTHER" id="PTHR31649:SF10">
    <property type="entry name" value="IP19903P-RELATED"/>
    <property type="match status" value="1"/>
</dbReference>
<dbReference type="PANTHER" id="PTHR31649">
    <property type="entry name" value="AGAP009604-PA"/>
    <property type="match status" value="1"/>
</dbReference>
<sequence>MVTSPSTQIPNYPVLGGFDEQGRDLFVGRAFNNNNLLPCYVTSGSSCVFSDIGREGGNYTFEFLVGGVAFNNGPRYSWLRNHRGEIPPAAVCLGQTKDGDPLFVGRVAFENGLYIGKVIPNQGLYIGLKGTEMFFPDYELLVQ</sequence>
<dbReference type="Proteomes" id="UP000466442">
    <property type="component" value="Unassembled WGS sequence"/>
</dbReference>
<reference evidence="1" key="1">
    <citation type="journal article" date="2021" name="Mol. Ecol. Resour.">
        <title>Apolygus lucorum genome provides insights into omnivorousness and mesophyll feeding.</title>
        <authorList>
            <person name="Liu Y."/>
            <person name="Liu H."/>
            <person name="Wang H."/>
            <person name="Huang T."/>
            <person name="Liu B."/>
            <person name="Yang B."/>
            <person name="Yin L."/>
            <person name="Li B."/>
            <person name="Zhang Y."/>
            <person name="Zhang S."/>
            <person name="Jiang F."/>
            <person name="Zhang X."/>
            <person name="Ren Y."/>
            <person name="Wang B."/>
            <person name="Wang S."/>
            <person name="Lu Y."/>
            <person name="Wu K."/>
            <person name="Fan W."/>
            <person name="Wang G."/>
        </authorList>
    </citation>
    <scope>NUCLEOTIDE SEQUENCE</scope>
    <source>
        <strain evidence="1">12Hb</strain>
    </source>
</reference>
<dbReference type="AlphaFoldDB" id="A0A8S9XI23"/>
<dbReference type="OrthoDB" id="1925699at2759"/>
<dbReference type="EMBL" id="WIXP02000008">
    <property type="protein sequence ID" value="KAF6207235.1"/>
    <property type="molecule type" value="Genomic_DNA"/>
</dbReference>
<name>A0A8S9XI23_APOLU</name>